<reference evidence="4" key="1">
    <citation type="submission" date="2017-02" db="EMBL/GenBank/DDBJ databases">
        <title>Comparative genomics and description of representatives of a novel lineage of planctomycetes thriving in anoxic sediments.</title>
        <authorList>
            <person name="Spring S."/>
            <person name="Bunk B."/>
            <person name="Sproer C."/>
        </authorList>
    </citation>
    <scope>NUCLEOTIDE SEQUENCE [LARGE SCALE GENOMIC DNA]</scope>
    <source>
        <strain evidence="4">ST-NAGAB-D1</strain>
    </source>
</reference>
<dbReference type="Pfam" id="PF00072">
    <property type="entry name" value="Response_reg"/>
    <property type="match status" value="1"/>
</dbReference>
<evidence type="ECO:0000313" key="3">
    <source>
        <dbReference type="EMBL" id="AQT68039.1"/>
    </source>
</evidence>
<evidence type="ECO:0000313" key="4">
    <source>
        <dbReference type="Proteomes" id="UP000189674"/>
    </source>
</evidence>
<dbReference type="RefSeq" id="WP_146660719.1">
    <property type="nucleotide sequence ID" value="NZ_CP019791.1"/>
</dbReference>
<name>A0A1U9NJD7_9BACT</name>
<dbReference type="KEGG" id="alus:STSP2_01193"/>
<dbReference type="PANTHER" id="PTHR44520:SF2">
    <property type="entry name" value="RESPONSE REGULATOR RCP1"/>
    <property type="match status" value="1"/>
</dbReference>
<sequence length="153" mass="17288">MARDVTILLAEDNEGHFILTRNYLQRQGIRNEIVWLPDGQATLDYLTNHVAGRQDEDEKDYVLILDIRMPKIDGEQVLQQMNADPELSQIPVIILTCTGSGGMIERYYELGAKAYIVKPVKYSTYLDAMKKVGLYPSSVPDGVKLIKRDSVTV</sequence>
<dbReference type="PANTHER" id="PTHR44520">
    <property type="entry name" value="RESPONSE REGULATOR RCP1-RELATED"/>
    <property type="match status" value="1"/>
</dbReference>
<dbReference type="InterPro" id="IPR001789">
    <property type="entry name" value="Sig_transdc_resp-reg_receiver"/>
</dbReference>
<dbReference type="Proteomes" id="UP000189674">
    <property type="component" value="Chromosome"/>
</dbReference>
<protein>
    <submittedName>
        <fullName evidence="3">Response regulator rcp1</fullName>
    </submittedName>
</protein>
<dbReference type="SUPFAM" id="SSF52172">
    <property type="entry name" value="CheY-like"/>
    <property type="match status" value="1"/>
</dbReference>
<dbReference type="Gene3D" id="3.40.50.2300">
    <property type="match status" value="1"/>
</dbReference>
<accession>A0A1U9NJD7</accession>
<dbReference type="PROSITE" id="PS50110">
    <property type="entry name" value="RESPONSE_REGULATORY"/>
    <property type="match status" value="1"/>
</dbReference>
<dbReference type="STRING" id="1936003.STSP2_01193"/>
<dbReference type="InterPro" id="IPR011006">
    <property type="entry name" value="CheY-like_superfamily"/>
</dbReference>
<dbReference type="OrthoDB" id="195863at2"/>
<keyword evidence="4" id="KW-1185">Reference proteome</keyword>
<dbReference type="GO" id="GO:0000160">
    <property type="term" value="P:phosphorelay signal transduction system"/>
    <property type="evidence" value="ECO:0007669"/>
    <property type="project" value="InterPro"/>
</dbReference>
<dbReference type="EMBL" id="CP019791">
    <property type="protein sequence ID" value="AQT68039.1"/>
    <property type="molecule type" value="Genomic_DNA"/>
</dbReference>
<dbReference type="SMART" id="SM00448">
    <property type="entry name" value="REC"/>
    <property type="match status" value="1"/>
</dbReference>
<evidence type="ECO:0000259" key="2">
    <source>
        <dbReference type="PROSITE" id="PS50110"/>
    </source>
</evidence>
<feature type="domain" description="Response regulatory" evidence="2">
    <location>
        <begin position="6"/>
        <end position="133"/>
    </location>
</feature>
<dbReference type="CDD" id="cd17557">
    <property type="entry name" value="REC_Rcp-like"/>
    <property type="match status" value="1"/>
</dbReference>
<dbReference type="AlphaFoldDB" id="A0A1U9NJD7"/>
<proteinExistence type="predicted"/>
<evidence type="ECO:0000256" key="1">
    <source>
        <dbReference type="PROSITE-ProRule" id="PRU00169"/>
    </source>
</evidence>
<organism evidence="3 4">
    <name type="scientific">Anaerohalosphaera lusitana</name>
    <dbReference type="NCBI Taxonomy" id="1936003"/>
    <lineage>
        <taxon>Bacteria</taxon>
        <taxon>Pseudomonadati</taxon>
        <taxon>Planctomycetota</taxon>
        <taxon>Phycisphaerae</taxon>
        <taxon>Sedimentisphaerales</taxon>
        <taxon>Anaerohalosphaeraceae</taxon>
        <taxon>Anaerohalosphaera</taxon>
    </lineage>
</organism>
<gene>
    <name evidence="3" type="primary">rcp1_1</name>
    <name evidence="3" type="ORF">STSP2_01193</name>
</gene>
<keyword evidence="1" id="KW-0597">Phosphoprotein</keyword>
<feature type="modified residue" description="4-aspartylphosphate" evidence="1">
    <location>
        <position position="66"/>
    </location>
</feature>
<dbReference type="InterPro" id="IPR052893">
    <property type="entry name" value="TCS_response_regulator"/>
</dbReference>